<dbReference type="PANTHER" id="PTHR21624">
    <property type="entry name" value="STEROL DESATURASE-RELATED PROTEIN"/>
    <property type="match status" value="1"/>
</dbReference>
<name>A0A3B0C6R9_9FLAO</name>
<evidence type="ECO:0000259" key="8">
    <source>
        <dbReference type="Pfam" id="PF04116"/>
    </source>
</evidence>
<feature type="transmembrane region" description="Helical" evidence="7">
    <location>
        <begin position="50"/>
        <end position="78"/>
    </location>
</feature>
<dbReference type="GO" id="GO:0008610">
    <property type="term" value="P:lipid biosynthetic process"/>
    <property type="evidence" value="ECO:0007669"/>
    <property type="project" value="InterPro"/>
</dbReference>
<evidence type="ECO:0000256" key="2">
    <source>
        <dbReference type="ARBA" id="ARBA00022692"/>
    </source>
</evidence>
<evidence type="ECO:0000256" key="7">
    <source>
        <dbReference type="SAM" id="Phobius"/>
    </source>
</evidence>
<dbReference type="Pfam" id="PF04116">
    <property type="entry name" value="FA_hydroxylase"/>
    <property type="match status" value="1"/>
</dbReference>
<evidence type="ECO:0000256" key="1">
    <source>
        <dbReference type="ARBA" id="ARBA00004127"/>
    </source>
</evidence>
<evidence type="ECO:0000313" key="9">
    <source>
        <dbReference type="EMBL" id="RKN79819.1"/>
    </source>
</evidence>
<dbReference type="GO" id="GO:0012505">
    <property type="term" value="C:endomembrane system"/>
    <property type="evidence" value="ECO:0007669"/>
    <property type="project" value="UniProtKB-SubCell"/>
</dbReference>
<protein>
    <submittedName>
        <fullName evidence="9">Sterol desaturase family protein</fullName>
    </submittedName>
</protein>
<keyword evidence="10" id="KW-1185">Reference proteome</keyword>
<dbReference type="GO" id="GO:0006643">
    <property type="term" value="P:membrane lipid metabolic process"/>
    <property type="evidence" value="ECO:0007669"/>
    <property type="project" value="TreeGrafter"/>
</dbReference>
<comment type="subcellular location">
    <subcellularLocation>
        <location evidence="1">Endomembrane system</location>
        <topology evidence="1">Multi-pass membrane protein</topology>
    </subcellularLocation>
</comment>
<keyword evidence="2 7" id="KW-0812">Transmembrane</keyword>
<dbReference type="InterPro" id="IPR051689">
    <property type="entry name" value="Sterol_desaturase/TMEM195"/>
</dbReference>
<organism evidence="9 10">
    <name type="scientific">Ulvibacterium marinum</name>
    <dbReference type="NCBI Taxonomy" id="2419782"/>
    <lineage>
        <taxon>Bacteria</taxon>
        <taxon>Pseudomonadati</taxon>
        <taxon>Bacteroidota</taxon>
        <taxon>Flavobacteriia</taxon>
        <taxon>Flavobacteriales</taxon>
        <taxon>Flavobacteriaceae</taxon>
        <taxon>Ulvibacterium</taxon>
    </lineage>
</organism>
<evidence type="ECO:0000256" key="4">
    <source>
        <dbReference type="ARBA" id="ARBA00023002"/>
    </source>
</evidence>
<evidence type="ECO:0000256" key="5">
    <source>
        <dbReference type="ARBA" id="ARBA00023098"/>
    </source>
</evidence>
<dbReference type="InterPro" id="IPR006694">
    <property type="entry name" value="Fatty_acid_hydroxylase"/>
</dbReference>
<dbReference type="AlphaFoldDB" id="A0A3B0C6R9"/>
<keyword evidence="5" id="KW-0443">Lipid metabolism</keyword>
<dbReference type="PANTHER" id="PTHR21624:SF1">
    <property type="entry name" value="ALKYLGLYCEROL MONOOXYGENASE"/>
    <property type="match status" value="1"/>
</dbReference>
<dbReference type="GO" id="GO:0016020">
    <property type="term" value="C:membrane"/>
    <property type="evidence" value="ECO:0007669"/>
    <property type="project" value="GOC"/>
</dbReference>
<evidence type="ECO:0000313" key="10">
    <source>
        <dbReference type="Proteomes" id="UP000276603"/>
    </source>
</evidence>
<feature type="transmembrane region" description="Helical" evidence="7">
    <location>
        <begin position="84"/>
        <end position="106"/>
    </location>
</feature>
<dbReference type="GO" id="GO:0050479">
    <property type="term" value="F:glyceryl-ether monooxygenase activity"/>
    <property type="evidence" value="ECO:0007669"/>
    <property type="project" value="TreeGrafter"/>
</dbReference>
<dbReference type="GO" id="GO:0005506">
    <property type="term" value="F:iron ion binding"/>
    <property type="evidence" value="ECO:0007669"/>
    <property type="project" value="InterPro"/>
</dbReference>
<feature type="transmembrane region" description="Helical" evidence="7">
    <location>
        <begin position="147"/>
        <end position="176"/>
    </location>
</feature>
<reference evidence="9 10" key="1">
    <citation type="submission" date="2018-10" db="EMBL/GenBank/DDBJ databases">
        <title>Ulvibacterium marinum gen. nov., sp. nov., a novel marine bacterium of the family Flavobacteriaceae, isolated from a culture of the green alga Ulva prolifera.</title>
        <authorList>
            <person name="Zhang Z."/>
        </authorList>
    </citation>
    <scope>NUCLEOTIDE SEQUENCE [LARGE SCALE GENOMIC DNA]</scope>
    <source>
        <strain evidence="9 10">CCMM003</strain>
    </source>
</reference>
<feature type="transmembrane region" description="Helical" evidence="7">
    <location>
        <begin position="16"/>
        <end position="38"/>
    </location>
</feature>
<feature type="domain" description="Fatty acid hydroxylase" evidence="8">
    <location>
        <begin position="94"/>
        <end position="226"/>
    </location>
</feature>
<sequence>MLMEDIIVKMEENIELVLLAIFAFSMGLAIVEFFYELYKKKITKWRLGEMWASFSVFIVAQFFEKIGTVVFAGAFFVVAEFIPWQIPVNIWTTLLCILLIDFLYYWEHVIEHKVRILWTYHSIHHSSPIYNYTTALRVSFIDSFITWIFYLPAILVGFHPYVVLLTFFLILSYQFWLHTEIIGKLGWFEKIFMTPSQHRVHHGNDKMYLDKNFGALLSIWDRIFGTFQEEKHIPTYGLTKQIRTINPIKVHSHEFIGIYKDLKKAQNFNEVWNYLLKGPGWKPKRERQTKTVSK</sequence>
<keyword evidence="3 7" id="KW-1133">Transmembrane helix</keyword>
<keyword evidence="6 7" id="KW-0472">Membrane</keyword>
<accession>A0A3B0C6R9</accession>
<dbReference type="EMBL" id="RBCJ01000003">
    <property type="protein sequence ID" value="RKN79819.1"/>
    <property type="molecule type" value="Genomic_DNA"/>
</dbReference>
<comment type="caution">
    <text evidence="9">The sequence shown here is derived from an EMBL/GenBank/DDBJ whole genome shotgun (WGS) entry which is preliminary data.</text>
</comment>
<keyword evidence="4" id="KW-0560">Oxidoreductase</keyword>
<evidence type="ECO:0000256" key="3">
    <source>
        <dbReference type="ARBA" id="ARBA00022989"/>
    </source>
</evidence>
<proteinExistence type="predicted"/>
<dbReference type="Proteomes" id="UP000276603">
    <property type="component" value="Unassembled WGS sequence"/>
</dbReference>
<evidence type="ECO:0000256" key="6">
    <source>
        <dbReference type="ARBA" id="ARBA00023136"/>
    </source>
</evidence>
<gene>
    <name evidence="9" type="ORF">D7Z94_16210</name>
</gene>